<dbReference type="STRING" id="598659.NAMH_0987"/>
<dbReference type="PROSITE" id="PS51671">
    <property type="entry name" value="ACT"/>
    <property type="match status" value="1"/>
</dbReference>
<dbReference type="RefSeq" id="WP_012663840.1">
    <property type="nucleotide sequence ID" value="NC_012115.1"/>
</dbReference>
<dbReference type="AlphaFoldDB" id="B9L9T0"/>
<accession>B9L9T0</accession>
<dbReference type="InterPro" id="IPR045739">
    <property type="entry name" value="ACT_dom_pair"/>
</dbReference>
<keyword evidence="3" id="KW-1185">Reference proteome</keyword>
<dbReference type="OrthoDB" id="9790662at2"/>
<dbReference type="EMBL" id="CP001279">
    <property type="protein sequence ID" value="ACM92469.1"/>
    <property type="molecule type" value="Genomic_DNA"/>
</dbReference>
<dbReference type="InterPro" id="IPR045865">
    <property type="entry name" value="ACT-like_dom_sf"/>
</dbReference>
<protein>
    <submittedName>
        <fullName evidence="2">ACT domain protein</fullName>
    </submittedName>
</protein>
<sequence length="133" mass="14669">MKQISIFLEKKPGKLKEITSVLADANVSIKAVDLVESSDFGLLRVITDDIVSACEAIEKNGFSLTLTDVLKVEIDDEIGALSRVVSLFSDNGIDIEYCYTLNSEMKGSFIFKINTALLNKAKKLLEENSISFE</sequence>
<reference evidence="2 3" key="1">
    <citation type="journal article" date="2009" name="PLoS Genet.">
        <title>Adaptations to submarine hydrothermal environments exemplified by the genome of Nautilia profundicola.</title>
        <authorList>
            <person name="Campbell B.J."/>
            <person name="Smith J.L."/>
            <person name="Hanson T.E."/>
            <person name="Klotz M.G."/>
            <person name="Stein L.Y."/>
            <person name="Lee C.K."/>
            <person name="Wu D."/>
            <person name="Robinson J.M."/>
            <person name="Khouri H.M."/>
            <person name="Eisen J.A."/>
            <person name="Cary S.C."/>
        </authorList>
    </citation>
    <scope>NUCLEOTIDE SEQUENCE [LARGE SCALE GENOMIC DNA]</scope>
    <source>
        <strain evidence="3">ATCC BAA-1463 / DSM 18972 / AmH</strain>
    </source>
</reference>
<organism evidence="2 3">
    <name type="scientific">Nautilia profundicola (strain ATCC BAA-1463 / DSM 18972 / AmH)</name>
    <dbReference type="NCBI Taxonomy" id="598659"/>
    <lineage>
        <taxon>Bacteria</taxon>
        <taxon>Pseudomonadati</taxon>
        <taxon>Campylobacterota</taxon>
        <taxon>Epsilonproteobacteria</taxon>
        <taxon>Nautiliales</taxon>
        <taxon>Nautiliaceae</taxon>
        <taxon>Nautilia</taxon>
    </lineage>
</organism>
<evidence type="ECO:0000259" key="1">
    <source>
        <dbReference type="PROSITE" id="PS51671"/>
    </source>
</evidence>
<gene>
    <name evidence="2" type="ordered locus">NAMH_0987</name>
</gene>
<dbReference type="Pfam" id="PF19571">
    <property type="entry name" value="ACT_8"/>
    <property type="match status" value="1"/>
</dbReference>
<dbReference type="SUPFAM" id="SSF55021">
    <property type="entry name" value="ACT-like"/>
    <property type="match status" value="2"/>
</dbReference>
<proteinExistence type="predicted"/>
<dbReference type="HOGENOM" id="CLU_136790_2_1_7"/>
<dbReference type="PANTHER" id="PTHR40099">
    <property type="entry name" value="ACETOLACTATE SYNTHASE, SMALL SUBUNIT"/>
    <property type="match status" value="1"/>
</dbReference>
<feature type="domain" description="ACT" evidence="1">
    <location>
        <begin position="3"/>
        <end position="77"/>
    </location>
</feature>
<dbReference type="eggNOG" id="COG4747">
    <property type="taxonomic scope" value="Bacteria"/>
</dbReference>
<dbReference type="PANTHER" id="PTHR40099:SF1">
    <property type="entry name" value="ACETOLACTATE SYNTHASE, SMALL SUBUNIT"/>
    <property type="match status" value="1"/>
</dbReference>
<dbReference type="InterPro" id="IPR002912">
    <property type="entry name" value="ACT_dom"/>
</dbReference>
<dbReference type="KEGG" id="nam:NAMH_0987"/>
<dbReference type="Proteomes" id="UP000000448">
    <property type="component" value="Chromosome"/>
</dbReference>
<evidence type="ECO:0000313" key="2">
    <source>
        <dbReference type="EMBL" id="ACM92469.1"/>
    </source>
</evidence>
<dbReference type="Gene3D" id="3.30.2130.10">
    <property type="entry name" value="VC0802-like"/>
    <property type="match status" value="1"/>
</dbReference>
<name>B9L9T0_NAUPA</name>
<evidence type="ECO:0000313" key="3">
    <source>
        <dbReference type="Proteomes" id="UP000000448"/>
    </source>
</evidence>